<comment type="caution">
    <text evidence="1">The sequence shown here is derived from an EMBL/GenBank/DDBJ whole genome shotgun (WGS) entry which is preliminary data.</text>
</comment>
<dbReference type="EMBL" id="PSZD01000010">
    <property type="protein sequence ID" value="PPJ27232.1"/>
    <property type="molecule type" value="Genomic_DNA"/>
</dbReference>
<organism evidence="1 2">
    <name type="scientific">Nocardia nova</name>
    <dbReference type="NCBI Taxonomy" id="37330"/>
    <lineage>
        <taxon>Bacteria</taxon>
        <taxon>Bacillati</taxon>
        <taxon>Actinomycetota</taxon>
        <taxon>Actinomycetes</taxon>
        <taxon>Mycobacteriales</taxon>
        <taxon>Nocardiaceae</taxon>
        <taxon>Nocardia</taxon>
    </lineage>
</organism>
<keyword evidence="2" id="KW-1185">Reference proteome</keyword>
<sequence length="149" mass="15811">MTNALTDLDQINAELMGTGARNPFGKDVQPGEGVTGEIVSVVRRHRHNSQGQPLFWVNRKPTVAGGGDPVIDSQLIMETDARDDDQDDGLRAVTLDRDVMRAISAGVRRARAGGLAIGGRLEGLLYVGPVEGGGYGRIYDLGAYIPPAA</sequence>
<evidence type="ECO:0000313" key="1">
    <source>
        <dbReference type="EMBL" id="PPJ27232.1"/>
    </source>
</evidence>
<protein>
    <submittedName>
        <fullName evidence="1">Uncharacterized protein</fullName>
    </submittedName>
</protein>
<reference evidence="1 2" key="1">
    <citation type="submission" date="2018-02" db="EMBL/GenBank/DDBJ databases">
        <title>8 Nocardia nova and 1 Nocardia cyriacigeorgica strain used for evolution to TMP-SMX.</title>
        <authorList>
            <person name="Mehta H."/>
            <person name="Weng J."/>
            <person name="Shamoo Y."/>
        </authorList>
    </citation>
    <scope>NUCLEOTIDE SEQUENCE [LARGE SCALE GENOMIC DNA]</scope>
    <source>
        <strain evidence="1 2">BAA2227</strain>
    </source>
</reference>
<dbReference type="RefSeq" id="WP_104363648.1">
    <property type="nucleotide sequence ID" value="NZ_PSZD01000010.1"/>
</dbReference>
<evidence type="ECO:0000313" key="2">
    <source>
        <dbReference type="Proteomes" id="UP000238356"/>
    </source>
</evidence>
<proteinExistence type="predicted"/>
<gene>
    <name evidence="1" type="ORF">C5F51_18495</name>
</gene>
<dbReference type="AlphaFoldDB" id="A0A2S6A504"/>
<accession>A0A2S6A504</accession>
<name>A0A2S6A504_9NOCA</name>
<dbReference type="Proteomes" id="UP000238356">
    <property type="component" value="Unassembled WGS sequence"/>
</dbReference>